<comment type="caution">
    <text evidence="1">The sequence shown here is derived from an EMBL/GenBank/DDBJ whole genome shotgun (WGS) entry which is preliminary data.</text>
</comment>
<dbReference type="CDD" id="cd03062">
    <property type="entry name" value="TRX_Fd_Sucrase"/>
    <property type="match status" value="1"/>
</dbReference>
<dbReference type="InterPro" id="IPR009737">
    <property type="entry name" value="Aim32/Apd1-like"/>
</dbReference>
<dbReference type="Proteomes" id="UP001610818">
    <property type="component" value="Unassembled WGS sequence"/>
</dbReference>
<dbReference type="Gene3D" id="3.40.30.10">
    <property type="entry name" value="Glutaredoxin"/>
    <property type="match status" value="1"/>
</dbReference>
<proteinExistence type="predicted"/>
<reference evidence="1 2" key="1">
    <citation type="submission" date="2024-10" db="EMBL/GenBank/DDBJ databases">
        <title>The Natural Products Discovery Center: Release of the First 8490 Sequenced Strains for Exploring Actinobacteria Biosynthetic Diversity.</title>
        <authorList>
            <person name="Kalkreuter E."/>
            <person name="Kautsar S.A."/>
            <person name="Yang D."/>
            <person name="Bader C.D."/>
            <person name="Teijaro C.N."/>
            <person name="Fluegel L."/>
            <person name="Davis C.M."/>
            <person name="Simpson J.R."/>
            <person name="Lauterbach L."/>
            <person name="Steele A.D."/>
            <person name="Gui C."/>
            <person name="Meng S."/>
            <person name="Li G."/>
            <person name="Viehrig K."/>
            <person name="Ye F."/>
            <person name="Su P."/>
            <person name="Kiefer A.F."/>
            <person name="Nichols A."/>
            <person name="Cepeda A.J."/>
            <person name="Yan W."/>
            <person name="Fan B."/>
            <person name="Jiang Y."/>
            <person name="Adhikari A."/>
            <person name="Zheng C.-J."/>
            <person name="Schuster L."/>
            <person name="Cowan T.M."/>
            <person name="Smanski M.J."/>
            <person name="Chevrette M.G."/>
            <person name="De Carvalho L.P.S."/>
            <person name="Shen B."/>
        </authorList>
    </citation>
    <scope>NUCLEOTIDE SEQUENCE [LARGE SCALE GENOMIC DNA]</scope>
    <source>
        <strain evidence="1 2">NPDC017990</strain>
    </source>
</reference>
<dbReference type="InterPro" id="IPR036249">
    <property type="entry name" value="Thioredoxin-like_sf"/>
</dbReference>
<organism evidence="1 2">
    <name type="scientific">Streptomyces longisporoflavus</name>
    <dbReference type="NCBI Taxonomy" id="28044"/>
    <lineage>
        <taxon>Bacteria</taxon>
        <taxon>Bacillati</taxon>
        <taxon>Actinomycetota</taxon>
        <taxon>Actinomycetes</taxon>
        <taxon>Kitasatosporales</taxon>
        <taxon>Streptomycetaceae</taxon>
        <taxon>Streptomyces</taxon>
    </lineage>
</organism>
<protein>
    <submittedName>
        <fullName evidence="1">Sucrase ferredoxin</fullName>
    </submittedName>
</protein>
<gene>
    <name evidence="1" type="ORF">ACH4F9_19105</name>
</gene>
<dbReference type="SUPFAM" id="SSF52833">
    <property type="entry name" value="Thioredoxin-like"/>
    <property type="match status" value="1"/>
</dbReference>
<evidence type="ECO:0000313" key="2">
    <source>
        <dbReference type="Proteomes" id="UP001610818"/>
    </source>
</evidence>
<keyword evidence="2" id="KW-1185">Reference proteome</keyword>
<evidence type="ECO:0000313" key="1">
    <source>
        <dbReference type="EMBL" id="MFH8547114.1"/>
    </source>
</evidence>
<sequence>MTTPPAGAGGRFLCAEAARTRGDPLPGTAPHTLTWILIEHPGGWPPNGFDGLDLDAHTKNLVYTAARAIRARILLIRRPGRRTTRGPRRWAVLRHDTTGAHRQEWGTWTHDRDLQHITEALTVDPCSPGRPGHRPVILVCTHGRHDTCCALRGRPVAHALARHWPDLVWESSHTGGDRFAPNILVAPDGVHYGQLDPASSVTAVEAHLGDRIRAEHLRGYTDLYPPQQVAVTALLARFGPAGRHHYTVTDTTRLADNHWRIHISAPPPQSATLEVEVRSHHTPRNQLTCNGPSPSSTVIYTATAIHTR</sequence>
<dbReference type="Pfam" id="PF06999">
    <property type="entry name" value="Suc_Fer-like"/>
    <property type="match status" value="1"/>
</dbReference>
<name>A0ABW7QRH9_9ACTN</name>
<dbReference type="RefSeq" id="WP_397713011.1">
    <property type="nucleotide sequence ID" value="NZ_JBIRGN010000003.1"/>
</dbReference>
<dbReference type="EMBL" id="JBIRGQ010000003">
    <property type="protein sequence ID" value="MFH8547114.1"/>
    <property type="molecule type" value="Genomic_DNA"/>
</dbReference>
<accession>A0ABW7QRH9</accession>